<dbReference type="Pfam" id="PF21700">
    <property type="entry name" value="EGF_DL_JAG"/>
    <property type="match status" value="3"/>
</dbReference>
<evidence type="ECO:0000256" key="14">
    <source>
        <dbReference type="SAM" id="MobiDB-lite"/>
    </source>
</evidence>
<feature type="disulfide bond" evidence="12">
    <location>
        <begin position="63"/>
        <end position="72"/>
    </location>
</feature>
<feature type="domain" description="EGF-like" evidence="16">
    <location>
        <begin position="267"/>
        <end position="308"/>
    </location>
</feature>
<dbReference type="GO" id="GO:0048731">
    <property type="term" value="P:system development"/>
    <property type="evidence" value="ECO:0007669"/>
    <property type="project" value="UniProtKB-ARBA"/>
</dbReference>
<dbReference type="Proteomes" id="UP000037069">
    <property type="component" value="Unassembled WGS sequence"/>
</dbReference>
<dbReference type="Pfam" id="PF01414">
    <property type="entry name" value="DSL"/>
    <property type="match status" value="1"/>
</dbReference>
<dbReference type="PROSITE" id="PS01186">
    <property type="entry name" value="EGF_2"/>
    <property type="match status" value="1"/>
</dbReference>
<dbReference type="FunFam" id="2.10.25.140:FF:000002">
    <property type="entry name" value="Delta-like protein"/>
    <property type="match status" value="1"/>
</dbReference>
<protein>
    <recommendedName>
        <fullName evidence="13">Delta-like protein</fullName>
    </recommendedName>
</protein>
<dbReference type="STRING" id="7375.A0A0L0C381"/>
<keyword evidence="8 13" id="KW-0472">Membrane</keyword>
<evidence type="ECO:0000259" key="17">
    <source>
        <dbReference type="PROSITE" id="PS51051"/>
    </source>
</evidence>
<evidence type="ECO:0000256" key="15">
    <source>
        <dbReference type="SAM" id="SignalP"/>
    </source>
</evidence>
<dbReference type="FunFam" id="2.10.25.10:FF:000018">
    <property type="entry name" value="Delta-like 1"/>
    <property type="match status" value="3"/>
</dbReference>
<feature type="compositionally biased region" description="Basic and acidic residues" evidence="14">
    <location>
        <begin position="467"/>
        <end position="482"/>
    </location>
</feature>
<proteinExistence type="predicted"/>
<dbReference type="PROSITE" id="PS51051">
    <property type="entry name" value="DSL"/>
    <property type="match status" value="1"/>
</dbReference>
<dbReference type="SMART" id="SM00181">
    <property type="entry name" value="EGF"/>
    <property type="match status" value="7"/>
</dbReference>
<keyword evidence="5 13" id="KW-0732">Signal</keyword>
<evidence type="ECO:0000313" key="19">
    <source>
        <dbReference type="Proteomes" id="UP000037069"/>
    </source>
</evidence>
<dbReference type="Gene3D" id="2.10.25.10">
    <property type="entry name" value="Laminin"/>
    <property type="match status" value="4"/>
</dbReference>
<evidence type="ECO:0000256" key="7">
    <source>
        <dbReference type="ARBA" id="ARBA00022989"/>
    </source>
</evidence>
<evidence type="ECO:0000256" key="12">
    <source>
        <dbReference type="PROSITE-ProRule" id="PRU00377"/>
    </source>
</evidence>
<feature type="disulfide bond" evidence="11">
    <location>
        <begin position="224"/>
        <end position="233"/>
    </location>
</feature>
<dbReference type="OMA" id="NDDECEY"/>
<organism evidence="18 19">
    <name type="scientific">Lucilia cuprina</name>
    <name type="common">Green bottle fly</name>
    <name type="synonym">Australian sheep blowfly</name>
    <dbReference type="NCBI Taxonomy" id="7375"/>
    <lineage>
        <taxon>Eukaryota</taxon>
        <taxon>Metazoa</taxon>
        <taxon>Ecdysozoa</taxon>
        <taxon>Arthropoda</taxon>
        <taxon>Hexapoda</taxon>
        <taxon>Insecta</taxon>
        <taxon>Pterygota</taxon>
        <taxon>Neoptera</taxon>
        <taxon>Endopterygota</taxon>
        <taxon>Diptera</taxon>
        <taxon>Brachycera</taxon>
        <taxon>Muscomorpha</taxon>
        <taxon>Oestroidea</taxon>
        <taxon>Calliphoridae</taxon>
        <taxon>Luciliinae</taxon>
        <taxon>Lucilia</taxon>
    </lineage>
</organism>
<evidence type="ECO:0000256" key="4">
    <source>
        <dbReference type="ARBA" id="ARBA00022692"/>
    </source>
</evidence>
<keyword evidence="19" id="KW-1185">Reference proteome</keyword>
<keyword evidence="4 13" id="KW-0812">Transmembrane</keyword>
<dbReference type="Pfam" id="PF00008">
    <property type="entry name" value="EGF"/>
    <property type="match status" value="1"/>
</dbReference>
<dbReference type="EMBL" id="JRES01000955">
    <property type="protein sequence ID" value="KNC26803.1"/>
    <property type="molecule type" value="Genomic_DNA"/>
</dbReference>
<gene>
    <name evidence="18" type="ORF">FF38_06381</name>
</gene>
<accession>A0A0L0C381</accession>
<feature type="domain" description="EGF-like" evidence="16">
    <location>
        <begin position="137"/>
        <end position="170"/>
    </location>
</feature>
<dbReference type="AlphaFoldDB" id="A0A0L0C381"/>
<keyword evidence="9 11" id="KW-1015">Disulfide bond</keyword>
<reference evidence="18 19" key="1">
    <citation type="journal article" date="2015" name="Nat. Commun.">
        <title>Lucilia cuprina genome unlocks parasitic fly biology to underpin future interventions.</title>
        <authorList>
            <person name="Anstead C.A."/>
            <person name="Korhonen P.K."/>
            <person name="Young N.D."/>
            <person name="Hall R.S."/>
            <person name="Jex A.R."/>
            <person name="Murali S.C."/>
            <person name="Hughes D.S."/>
            <person name="Lee S.F."/>
            <person name="Perry T."/>
            <person name="Stroehlein A.J."/>
            <person name="Ansell B.R."/>
            <person name="Breugelmans B."/>
            <person name="Hofmann A."/>
            <person name="Qu J."/>
            <person name="Dugan S."/>
            <person name="Lee S.L."/>
            <person name="Chao H."/>
            <person name="Dinh H."/>
            <person name="Han Y."/>
            <person name="Doddapaneni H.V."/>
            <person name="Worley K.C."/>
            <person name="Muzny D.M."/>
            <person name="Ioannidis P."/>
            <person name="Waterhouse R.M."/>
            <person name="Zdobnov E.M."/>
            <person name="James P.J."/>
            <person name="Bagnall N.H."/>
            <person name="Kotze A.C."/>
            <person name="Gibbs R.A."/>
            <person name="Richards S."/>
            <person name="Batterham P."/>
            <person name="Gasser R.B."/>
        </authorList>
    </citation>
    <scope>NUCLEOTIDE SEQUENCE [LARGE SCALE GENOMIC DNA]</scope>
    <source>
        <strain evidence="18 19">LS</strain>
        <tissue evidence="18">Full body</tissue>
    </source>
</reference>
<dbReference type="InterPro" id="IPR002049">
    <property type="entry name" value="LE_dom"/>
</dbReference>
<keyword evidence="2 13" id="KW-0217">Developmental protein</keyword>
<evidence type="ECO:0000256" key="10">
    <source>
        <dbReference type="ARBA" id="ARBA00023180"/>
    </source>
</evidence>
<evidence type="ECO:0000256" key="6">
    <source>
        <dbReference type="ARBA" id="ARBA00022737"/>
    </source>
</evidence>
<dbReference type="CDD" id="cd00054">
    <property type="entry name" value="EGF_CA"/>
    <property type="match status" value="1"/>
</dbReference>
<dbReference type="GO" id="GO:0007154">
    <property type="term" value="P:cell communication"/>
    <property type="evidence" value="ECO:0007669"/>
    <property type="project" value="InterPro"/>
</dbReference>
<dbReference type="GO" id="GO:0009986">
    <property type="term" value="C:cell surface"/>
    <property type="evidence" value="ECO:0007669"/>
    <property type="project" value="TreeGrafter"/>
</dbReference>
<feature type="compositionally biased region" description="Low complexity" evidence="14">
    <location>
        <begin position="507"/>
        <end position="522"/>
    </location>
</feature>
<dbReference type="InterPro" id="IPR000742">
    <property type="entry name" value="EGF"/>
</dbReference>
<dbReference type="GO" id="GO:0016020">
    <property type="term" value="C:membrane"/>
    <property type="evidence" value="ECO:0007669"/>
    <property type="project" value="UniProtKB-SubCell"/>
</dbReference>
<comment type="caution">
    <text evidence="11">Lacks conserved residue(s) required for the propagation of feature annotation.</text>
</comment>
<keyword evidence="7 13" id="KW-1133">Transmembrane helix</keyword>
<dbReference type="PANTHER" id="PTHR14949:SF54">
    <property type="entry name" value="VWFD DOMAIN-CONTAINING PROTEIN"/>
    <property type="match status" value="1"/>
</dbReference>
<dbReference type="InterPro" id="IPR001774">
    <property type="entry name" value="DSL"/>
</dbReference>
<feature type="domain" description="DSL" evidence="17">
    <location>
        <begin position="30"/>
        <end position="72"/>
    </location>
</feature>
<name>A0A0L0C381_LUCCU</name>
<dbReference type="GO" id="GO:0005102">
    <property type="term" value="F:signaling receptor binding"/>
    <property type="evidence" value="ECO:0007669"/>
    <property type="project" value="TreeGrafter"/>
</dbReference>
<dbReference type="PANTHER" id="PTHR14949">
    <property type="entry name" value="EGF-LIKE-DOMAIN, MULTIPLE 7, 8"/>
    <property type="match status" value="1"/>
</dbReference>
<feature type="disulfide bond" evidence="11">
    <location>
        <begin position="298"/>
        <end position="307"/>
    </location>
</feature>
<feature type="region of interest" description="Disordered" evidence="14">
    <location>
        <begin position="507"/>
        <end position="577"/>
    </location>
</feature>
<dbReference type="InterPro" id="IPR050969">
    <property type="entry name" value="Dev_Signal_Modulators"/>
</dbReference>
<dbReference type="SUPFAM" id="SSF57196">
    <property type="entry name" value="EGF/Laminin"/>
    <property type="match status" value="1"/>
</dbReference>
<keyword evidence="3 11" id="KW-0245">EGF-like domain</keyword>
<dbReference type="PROSITE" id="PS00022">
    <property type="entry name" value="EGF_1"/>
    <property type="match status" value="4"/>
</dbReference>
<evidence type="ECO:0000256" key="13">
    <source>
        <dbReference type="RuleBase" id="RU280815"/>
    </source>
</evidence>
<dbReference type="FunFam" id="2.10.25.10:FF:000294">
    <property type="entry name" value="Delta-like protein"/>
    <property type="match status" value="1"/>
</dbReference>
<keyword evidence="6 13" id="KW-0677">Repeat</keyword>
<dbReference type="Pfam" id="PF00053">
    <property type="entry name" value="EGF_laminin"/>
    <property type="match status" value="1"/>
</dbReference>
<evidence type="ECO:0000256" key="3">
    <source>
        <dbReference type="ARBA" id="ARBA00022536"/>
    </source>
</evidence>
<comment type="function">
    <text evidence="13">Putative Notch ligand involved in the mediation of Notch signaling.</text>
</comment>
<sequence>MQLAFLTLMLWLSIAGVSSYKRNYEAKYTKANVPLWKQRACEKAQKYKANSHYVCDDKGDVKCLPGWQGDLCQVPMCRKGCDPMNGYCQRPGECRCRIGYTGELCDKCIPLPGCQHGDCTKPFECICRPGWDGLFCTEPTCRQGCHNTRGYCEAPGECRCRIGWAGRNCSDCSVLPGCQHGTCSKPLECQCLPGYTGLLCQTPICNADCHKQHGYCKKSGECRCKVGWTGANCDKCFPYPGCVNGDCEKPWECNCKPGWGGILCDEKLTYCKDHPNICENGGKCLSLTKEDGSYRCHCKQGYLGKNCEIIDEFLLTSTAAPRITPPPLISSEEEDDDEDTIEDLNDENEVLNITKEKEKNRDVINLKKNETMEGTKGTAEVNVTDIKKVEIFSLNMTLSDSGNGNETKVNITNNMEKVEIKPEIKNNVTLDKQVNNKTEVFVSLPTFNDISAADIIGTATASTQPPRMEESKKSTNKTRTEDSNIMIINKTKTTAATKPSTIANLSKIKLPTTSPTTLSPLSKLDDDQHLHTMPLKSSETKQKPEKEDDDDDEECNDDNDDECEYEDEEDEEDDDDD</sequence>
<keyword evidence="10" id="KW-0325">Glycoprotein</keyword>
<evidence type="ECO:0000256" key="11">
    <source>
        <dbReference type="PROSITE-ProRule" id="PRU00076"/>
    </source>
</evidence>
<comment type="caution">
    <text evidence="18">The sequence shown here is derived from an EMBL/GenBank/DDBJ whole genome shotgun (WGS) entry which is preliminary data.</text>
</comment>
<feature type="compositionally biased region" description="Acidic residues" evidence="14">
    <location>
        <begin position="547"/>
        <end position="577"/>
    </location>
</feature>
<dbReference type="OrthoDB" id="6130531at2759"/>
<feature type="disulfide bond" evidence="11">
    <location>
        <begin position="96"/>
        <end position="105"/>
    </location>
</feature>
<dbReference type="GO" id="GO:0048513">
    <property type="term" value="P:animal organ development"/>
    <property type="evidence" value="ECO:0007669"/>
    <property type="project" value="UniProtKB-ARBA"/>
</dbReference>
<feature type="region of interest" description="Disordered" evidence="14">
    <location>
        <begin position="459"/>
        <end position="492"/>
    </location>
</feature>
<feature type="domain" description="EGF-like" evidence="16">
    <location>
        <begin position="201"/>
        <end position="234"/>
    </location>
</feature>
<evidence type="ECO:0000313" key="18">
    <source>
        <dbReference type="EMBL" id="KNC26803.1"/>
    </source>
</evidence>
<feature type="domain" description="EGF-like" evidence="16">
    <location>
        <begin position="73"/>
        <end position="106"/>
    </location>
</feature>
<comment type="subcellular location">
    <subcellularLocation>
        <location evidence="1 13">Membrane</location>
        <topology evidence="1 13">Single-pass type I membrane protein</topology>
    </subcellularLocation>
</comment>
<evidence type="ECO:0000256" key="1">
    <source>
        <dbReference type="ARBA" id="ARBA00004479"/>
    </source>
</evidence>
<evidence type="ECO:0000256" key="9">
    <source>
        <dbReference type="ARBA" id="ARBA00023157"/>
    </source>
</evidence>
<evidence type="ECO:0000259" key="16">
    <source>
        <dbReference type="PROSITE" id="PS50026"/>
    </source>
</evidence>
<evidence type="ECO:0000256" key="2">
    <source>
        <dbReference type="ARBA" id="ARBA00022473"/>
    </source>
</evidence>
<dbReference type="GO" id="GO:0005576">
    <property type="term" value="C:extracellular region"/>
    <property type="evidence" value="ECO:0007669"/>
    <property type="project" value="TreeGrafter"/>
</dbReference>
<feature type="disulfide bond" evidence="11">
    <location>
        <begin position="160"/>
        <end position="169"/>
    </location>
</feature>
<feature type="signal peptide" evidence="15">
    <location>
        <begin position="1"/>
        <end position="19"/>
    </location>
</feature>
<dbReference type="Gene3D" id="2.10.25.140">
    <property type="match status" value="1"/>
</dbReference>
<dbReference type="PROSITE" id="PS50026">
    <property type="entry name" value="EGF_3"/>
    <property type="match status" value="4"/>
</dbReference>
<evidence type="ECO:0000256" key="5">
    <source>
        <dbReference type="ARBA" id="ARBA00022729"/>
    </source>
</evidence>
<evidence type="ECO:0000256" key="8">
    <source>
        <dbReference type="ARBA" id="ARBA00023136"/>
    </source>
</evidence>
<feature type="chain" id="PRO_5005535605" description="Delta-like protein" evidence="15">
    <location>
        <begin position="20"/>
        <end position="577"/>
    </location>
</feature>